<dbReference type="GO" id="GO:0000278">
    <property type="term" value="P:mitotic cell cycle"/>
    <property type="evidence" value="ECO:0007669"/>
    <property type="project" value="TreeGrafter"/>
</dbReference>
<feature type="domain" description="HTH myb-type" evidence="7">
    <location>
        <begin position="58"/>
        <end position="108"/>
    </location>
</feature>
<dbReference type="PROSITE" id="PS51294">
    <property type="entry name" value="HTH_MYB"/>
    <property type="match status" value="2"/>
</dbReference>
<evidence type="ECO:0000256" key="1">
    <source>
        <dbReference type="ARBA" id="ARBA00004123"/>
    </source>
</evidence>
<dbReference type="SUPFAM" id="SSF46689">
    <property type="entry name" value="Homeodomain-like"/>
    <property type="match status" value="1"/>
</dbReference>
<feature type="region of interest" description="Disordered" evidence="5">
    <location>
        <begin position="310"/>
        <end position="367"/>
    </location>
</feature>
<accession>A0AAV9NF35</accession>
<proteinExistence type="predicted"/>
<comment type="subcellular location">
    <subcellularLocation>
        <location evidence="1">Nucleus</location>
    </subcellularLocation>
</comment>
<feature type="compositionally biased region" description="Polar residues" evidence="5">
    <location>
        <begin position="263"/>
        <end position="288"/>
    </location>
</feature>
<evidence type="ECO:0000259" key="7">
    <source>
        <dbReference type="PROSITE" id="PS51294"/>
    </source>
</evidence>
<dbReference type="AlphaFoldDB" id="A0AAV9NF35"/>
<dbReference type="GO" id="GO:0033993">
    <property type="term" value="P:response to lipid"/>
    <property type="evidence" value="ECO:0007669"/>
    <property type="project" value="UniProtKB-ARBA"/>
</dbReference>
<dbReference type="Gene3D" id="1.10.10.60">
    <property type="entry name" value="Homeodomain-like"/>
    <property type="match status" value="2"/>
</dbReference>
<feature type="compositionally biased region" description="Basic and acidic residues" evidence="5">
    <location>
        <begin position="310"/>
        <end position="326"/>
    </location>
</feature>
<evidence type="ECO:0000313" key="9">
    <source>
        <dbReference type="Proteomes" id="UP001358417"/>
    </source>
</evidence>
<keyword evidence="2" id="KW-0677">Repeat</keyword>
<dbReference type="EMBL" id="JAVRRD010000008">
    <property type="protein sequence ID" value="KAK5056206.1"/>
    <property type="molecule type" value="Genomic_DNA"/>
</dbReference>
<evidence type="ECO:0000313" key="8">
    <source>
        <dbReference type="EMBL" id="KAK5056206.1"/>
    </source>
</evidence>
<dbReference type="GO" id="GO:1902806">
    <property type="term" value="P:regulation of cell cycle G1/S phase transition"/>
    <property type="evidence" value="ECO:0007669"/>
    <property type="project" value="UniProtKB-ARBA"/>
</dbReference>
<reference evidence="8 9" key="1">
    <citation type="submission" date="2023-08" db="EMBL/GenBank/DDBJ databases">
        <title>Black Yeasts Isolated from many extreme environments.</title>
        <authorList>
            <person name="Coleine C."/>
            <person name="Stajich J.E."/>
            <person name="Selbmann L."/>
        </authorList>
    </citation>
    <scope>NUCLEOTIDE SEQUENCE [LARGE SCALE GENOMIC DNA]</scope>
    <source>
        <strain evidence="8 9">CCFEE 5792</strain>
    </source>
</reference>
<dbReference type="SMART" id="SM00717">
    <property type="entry name" value="SANT"/>
    <property type="match status" value="2"/>
</dbReference>
<evidence type="ECO:0000256" key="5">
    <source>
        <dbReference type="SAM" id="MobiDB-lite"/>
    </source>
</evidence>
<feature type="region of interest" description="Disordered" evidence="5">
    <location>
        <begin position="100"/>
        <end position="184"/>
    </location>
</feature>
<dbReference type="RefSeq" id="XP_064708176.1">
    <property type="nucleotide sequence ID" value="XM_064856276.1"/>
</dbReference>
<name>A0AAV9NF35_9EURO</name>
<dbReference type="GO" id="GO:0000978">
    <property type="term" value="F:RNA polymerase II cis-regulatory region sequence-specific DNA binding"/>
    <property type="evidence" value="ECO:0007669"/>
    <property type="project" value="TreeGrafter"/>
</dbReference>
<dbReference type="InterPro" id="IPR017930">
    <property type="entry name" value="Myb_dom"/>
</dbReference>
<feature type="region of interest" description="Disordered" evidence="5">
    <location>
        <begin position="196"/>
        <end position="229"/>
    </location>
</feature>
<evidence type="ECO:0000256" key="3">
    <source>
        <dbReference type="ARBA" id="ARBA00023125"/>
    </source>
</evidence>
<keyword evidence="9" id="KW-1185">Reference proteome</keyword>
<dbReference type="InterPro" id="IPR009057">
    <property type="entry name" value="Homeodomain-like_sf"/>
</dbReference>
<sequence>MSRTSRRGPWLPEEDGTLLHLVRTQGPNNWVRISQHMQHRSPKQCRERYHQNLKPTLNHEPISNEEGDVIEQLVQEMGKRWAEIARRLGNRSDNAVKNWWNGSMNRRKRSVQQGGNSKGVGFRSQPIPASASPRPYHSDHSSQSRERYGLNYSFPPPFQRHESTNSLPSLTDSPMRPDFSDNQYATRSYGEYGYLKSSSFPPLDRLPPTPRELRPPYSGDPFPSPLLRDPLASLQRPEASKIQLPPIQYLERPIPSPAATDVSHASPTQQAPSLVSDNQSNCSISPKTVPSPRPAINAVKGLPAQIWDNSPREETLDACSPKERPRTLSPVESSLLRAQNSTLKGEDHGVANAQKGDHRMTLSRLLG</sequence>
<dbReference type="GO" id="GO:1902584">
    <property type="term" value="P:positive regulation of response to water deprivation"/>
    <property type="evidence" value="ECO:0007669"/>
    <property type="project" value="UniProtKB-ARBA"/>
</dbReference>
<dbReference type="InterPro" id="IPR050560">
    <property type="entry name" value="MYB_TF"/>
</dbReference>
<dbReference type="CDD" id="cd00167">
    <property type="entry name" value="SANT"/>
    <property type="match status" value="2"/>
</dbReference>
<keyword evidence="3" id="KW-0238">DNA-binding</keyword>
<dbReference type="GO" id="GO:0050891">
    <property type="term" value="P:multicellular organismal-level water homeostasis"/>
    <property type="evidence" value="ECO:0007669"/>
    <property type="project" value="UniProtKB-ARBA"/>
</dbReference>
<feature type="compositionally biased region" description="Basic and acidic residues" evidence="5">
    <location>
        <begin position="136"/>
        <end position="148"/>
    </location>
</feature>
<feature type="domain" description="HTH myb-type" evidence="7">
    <location>
        <begin position="1"/>
        <end position="57"/>
    </location>
</feature>
<feature type="domain" description="Myb-like" evidence="6">
    <location>
        <begin position="54"/>
        <end position="104"/>
    </location>
</feature>
<evidence type="ECO:0000259" key="6">
    <source>
        <dbReference type="PROSITE" id="PS50090"/>
    </source>
</evidence>
<dbReference type="GO" id="GO:1901002">
    <property type="term" value="P:positive regulation of response to salt stress"/>
    <property type="evidence" value="ECO:0007669"/>
    <property type="project" value="UniProtKB-ARBA"/>
</dbReference>
<dbReference type="PROSITE" id="PS50090">
    <property type="entry name" value="MYB_LIKE"/>
    <property type="match status" value="2"/>
</dbReference>
<dbReference type="PANTHER" id="PTHR45614:SF25">
    <property type="entry name" value="MYB PROTEIN"/>
    <property type="match status" value="1"/>
</dbReference>
<dbReference type="GO" id="GO:0005634">
    <property type="term" value="C:nucleus"/>
    <property type="evidence" value="ECO:0007669"/>
    <property type="project" value="UniProtKB-SubCell"/>
</dbReference>
<dbReference type="GO" id="GO:0045944">
    <property type="term" value="P:positive regulation of transcription by RNA polymerase II"/>
    <property type="evidence" value="ECO:0007669"/>
    <property type="project" value="TreeGrafter"/>
</dbReference>
<dbReference type="GO" id="GO:0032875">
    <property type="term" value="P:regulation of DNA endoreduplication"/>
    <property type="evidence" value="ECO:0007669"/>
    <property type="project" value="UniProtKB-ARBA"/>
</dbReference>
<evidence type="ECO:0000256" key="2">
    <source>
        <dbReference type="ARBA" id="ARBA00022737"/>
    </source>
</evidence>
<gene>
    <name evidence="8" type="ORF">LTR84_012759</name>
</gene>
<dbReference type="GO" id="GO:0000981">
    <property type="term" value="F:DNA-binding transcription factor activity, RNA polymerase II-specific"/>
    <property type="evidence" value="ECO:0007669"/>
    <property type="project" value="TreeGrafter"/>
</dbReference>
<dbReference type="FunFam" id="1.10.10.60:FF:000355">
    <property type="entry name" value="Transcription factor MYB124"/>
    <property type="match status" value="1"/>
</dbReference>
<dbReference type="GO" id="GO:2000037">
    <property type="term" value="P:regulation of stomatal complex patterning"/>
    <property type="evidence" value="ECO:0007669"/>
    <property type="project" value="UniProtKB-ARBA"/>
</dbReference>
<feature type="compositionally biased region" description="Polar residues" evidence="5">
    <location>
        <begin position="330"/>
        <end position="343"/>
    </location>
</feature>
<evidence type="ECO:0000256" key="4">
    <source>
        <dbReference type="ARBA" id="ARBA00023242"/>
    </source>
</evidence>
<feature type="domain" description="Myb-like" evidence="6">
    <location>
        <begin position="2"/>
        <end position="53"/>
    </location>
</feature>
<comment type="caution">
    <text evidence="8">The sequence shown here is derived from an EMBL/GenBank/DDBJ whole genome shotgun (WGS) entry which is preliminary data.</text>
</comment>
<dbReference type="GeneID" id="89980901"/>
<feature type="compositionally biased region" description="Basic and acidic residues" evidence="5">
    <location>
        <begin position="344"/>
        <end position="360"/>
    </location>
</feature>
<organism evidence="8 9">
    <name type="scientific">Exophiala bonariae</name>
    <dbReference type="NCBI Taxonomy" id="1690606"/>
    <lineage>
        <taxon>Eukaryota</taxon>
        <taxon>Fungi</taxon>
        <taxon>Dikarya</taxon>
        <taxon>Ascomycota</taxon>
        <taxon>Pezizomycotina</taxon>
        <taxon>Eurotiomycetes</taxon>
        <taxon>Chaetothyriomycetidae</taxon>
        <taxon>Chaetothyriales</taxon>
        <taxon>Herpotrichiellaceae</taxon>
        <taxon>Exophiala</taxon>
    </lineage>
</organism>
<dbReference type="PANTHER" id="PTHR45614">
    <property type="entry name" value="MYB PROTEIN-RELATED"/>
    <property type="match status" value="1"/>
</dbReference>
<keyword evidence="4" id="KW-0539">Nucleus</keyword>
<protein>
    <submittedName>
        <fullName evidence="8">Uncharacterized protein</fullName>
    </submittedName>
</protein>
<feature type="region of interest" description="Disordered" evidence="5">
    <location>
        <begin position="252"/>
        <end position="295"/>
    </location>
</feature>
<dbReference type="Proteomes" id="UP001358417">
    <property type="component" value="Unassembled WGS sequence"/>
</dbReference>
<dbReference type="InterPro" id="IPR001005">
    <property type="entry name" value="SANT/Myb"/>
</dbReference>
<dbReference type="Pfam" id="PF00249">
    <property type="entry name" value="Myb_DNA-binding"/>
    <property type="match status" value="2"/>
</dbReference>